<proteinExistence type="inferred from homology"/>
<evidence type="ECO:0000256" key="1">
    <source>
        <dbReference type="ARBA" id="ARBA00001400"/>
    </source>
</evidence>
<name>A0AAW1UYU1_9CUCU</name>
<evidence type="ECO:0000259" key="10">
    <source>
        <dbReference type="SMART" id="SM00986"/>
    </source>
</evidence>
<dbReference type="SMART" id="SM00986">
    <property type="entry name" value="UDG"/>
    <property type="match status" value="1"/>
</dbReference>
<evidence type="ECO:0000256" key="2">
    <source>
        <dbReference type="ARBA" id="ARBA00008184"/>
    </source>
</evidence>
<keyword evidence="7" id="KW-0496">Mitochondrion</keyword>
<sequence>MKPSRKRKRNSCKEKGNLIDLFEKLNALNKKKLENDDDSTVNSKISEDNTDNSSAKLIDKTIIENEDTQNDSVLCKEDCKICKLESYVSNDWYTYLCEEFSKDYFISIKTELHKKAFYPPIEKIFLFSKYFDIKDTKVVIIGQDPYHNPNQAMGLSFSVPINVKIPPSLKNIYKELNSDLTGYSIPSHGSLIKWAEQGVLLLNDVLTVEKNKPGSHSKMGWKLFTQRILEVINETCNNVVFLLWGNYARSKSFLINPSKHLILESAHPSPFSANKFFGCKHFSKTNEYLKNHNKVPIDWAIL</sequence>
<keyword evidence="5 7" id="KW-0378">Hydrolase</keyword>
<evidence type="ECO:0000256" key="5">
    <source>
        <dbReference type="ARBA" id="ARBA00022801"/>
    </source>
</evidence>
<evidence type="ECO:0000256" key="4">
    <source>
        <dbReference type="ARBA" id="ARBA00022763"/>
    </source>
</evidence>
<dbReference type="Pfam" id="PF03167">
    <property type="entry name" value="UDG"/>
    <property type="match status" value="1"/>
</dbReference>
<dbReference type="SMART" id="SM00987">
    <property type="entry name" value="UreE_C"/>
    <property type="match status" value="1"/>
</dbReference>
<dbReference type="EC" id="3.2.2.27" evidence="3 7"/>
<dbReference type="Gene3D" id="3.40.470.10">
    <property type="entry name" value="Uracil-DNA glycosylase-like domain"/>
    <property type="match status" value="1"/>
</dbReference>
<dbReference type="CDD" id="cd10027">
    <property type="entry name" value="UDG-F1-like"/>
    <property type="match status" value="1"/>
</dbReference>
<dbReference type="HAMAP" id="MF_00148">
    <property type="entry name" value="UDG"/>
    <property type="match status" value="1"/>
</dbReference>
<dbReference type="FunFam" id="3.40.470.10:FF:000001">
    <property type="entry name" value="Uracil-DNA glycosylase"/>
    <property type="match status" value="1"/>
</dbReference>
<keyword evidence="12" id="KW-1185">Reference proteome</keyword>
<evidence type="ECO:0000256" key="7">
    <source>
        <dbReference type="HAMAP-Rule" id="MF_03166"/>
    </source>
</evidence>
<keyword evidence="6 7" id="KW-0234">DNA repair</keyword>
<dbReference type="InterPro" id="IPR018085">
    <property type="entry name" value="Ura-DNA_Glyclase_AS"/>
</dbReference>
<dbReference type="PANTHER" id="PTHR11264">
    <property type="entry name" value="URACIL-DNA GLYCOSYLASE"/>
    <property type="match status" value="1"/>
</dbReference>
<gene>
    <name evidence="11" type="ORF">WA026_010651</name>
</gene>
<dbReference type="PROSITE" id="PS00130">
    <property type="entry name" value="U_DNA_GLYCOSYLASE"/>
    <property type="match status" value="1"/>
</dbReference>
<dbReference type="AlphaFoldDB" id="A0AAW1UYU1"/>
<comment type="function">
    <text evidence="7 9">Excises uracil residues from the DNA which can arise as a result of misincorporation of dUMP residues by DNA polymerase or due to deamination of cytosine.</text>
</comment>
<dbReference type="GO" id="GO:0004844">
    <property type="term" value="F:uracil DNA N-glycosylase activity"/>
    <property type="evidence" value="ECO:0007669"/>
    <property type="project" value="UniProtKB-UniRule"/>
</dbReference>
<feature type="active site" description="Proton acceptor" evidence="7 8">
    <location>
        <position position="144"/>
    </location>
</feature>
<evidence type="ECO:0000313" key="12">
    <source>
        <dbReference type="Proteomes" id="UP001431783"/>
    </source>
</evidence>
<accession>A0AAW1UYU1</accession>
<dbReference type="NCBIfam" id="NF003592">
    <property type="entry name" value="PRK05254.1-5"/>
    <property type="match status" value="1"/>
</dbReference>
<dbReference type="SUPFAM" id="SSF52141">
    <property type="entry name" value="Uracil-DNA glycosylase-like"/>
    <property type="match status" value="1"/>
</dbReference>
<organism evidence="11 12">
    <name type="scientific">Henosepilachna vigintioctopunctata</name>
    <dbReference type="NCBI Taxonomy" id="420089"/>
    <lineage>
        <taxon>Eukaryota</taxon>
        <taxon>Metazoa</taxon>
        <taxon>Ecdysozoa</taxon>
        <taxon>Arthropoda</taxon>
        <taxon>Hexapoda</taxon>
        <taxon>Insecta</taxon>
        <taxon>Pterygota</taxon>
        <taxon>Neoptera</taxon>
        <taxon>Endopterygota</taxon>
        <taxon>Coleoptera</taxon>
        <taxon>Polyphaga</taxon>
        <taxon>Cucujiformia</taxon>
        <taxon>Coccinelloidea</taxon>
        <taxon>Coccinellidae</taxon>
        <taxon>Epilachninae</taxon>
        <taxon>Epilachnini</taxon>
        <taxon>Henosepilachna</taxon>
    </lineage>
</organism>
<dbReference type="Proteomes" id="UP001431783">
    <property type="component" value="Unassembled WGS sequence"/>
</dbReference>
<comment type="similarity">
    <text evidence="2 7 9">Belongs to the uracil-DNA glycosylase (UDG) superfamily. UNG family.</text>
</comment>
<comment type="catalytic activity">
    <reaction evidence="1 7 9">
        <text>Hydrolyzes single-stranded DNA or mismatched double-stranded DNA and polynucleotides, releasing free uracil.</text>
        <dbReference type="EC" id="3.2.2.27"/>
    </reaction>
</comment>
<protein>
    <recommendedName>
        <fullName evidence="3 7">Uracil-DNA glycosylase</fullName>
        <shortName evidence="7">UDG</shortName>
        <ecNumber evidence="3 7">3.2.2.27</ecNumber>
    </recommendedName>
</protein>
<reference evidence="11 12" key="1">
    <citation type="submission" date="2023-03" db="EMBL/GenBank/DDBJ databases">
        <title>Genome insight into feeding habits of ladybird beetles.</title>
        <authorList>
            <person name="Li H.-S."/>
            <person name="Huang Y.-H."/>
            <person name="Pang H."/>
        </authorList>
    </citation>
    <scope>NUCLEOTIDE SEQUENCE [LARGE SCALE GENOMIC DNA]</scope>
    <source>
        <strain evidence="11">SYSU_2023b</strain>
        <tissue evidence="11">Whole body</tissue>
    </source>
</reference>
<evidence type="ECO:0000256" key="3">
    <source>
        <dbReference type="ARBA" id="ARBA00012030"/>
    </source>
</evidence>
<dbReference type="NCBIfam" id="NF003589">
    <property type="entry name" value="PRK05254.1-2"/>
    <property type="match status" value="1"/>
</dbReference>
<dbReference type="PANTHER" id="PTHR11264:SF0">
    <property type="entry name" value="URACIL-DNA GLYCOSYLASE"/>
    <property type="match status" value="1"/>
</dbReference>
<dbReference type="EMBL" id="JARQZJ010000095">
    <property type="protein sequence ID" value="KAK9885140.1"/>
    <property type="molecule type" value="Genomic_DNA"/>
</dbReference>
<dbReference type="GO" id="GO:0097510">
    <property type="term" value="P:base-excision repair, AP site formation via deaminated base removal"/>
    <property type="evidence" value="ECO:0007669"/>
    <property type="project" value="TreeGrafter"/>
</dbReference>
<evidence type="ECO:0000256" key="6">
    <source>
        <dbReference type="ARBA" id="ARBA00023204"/>
    </source>
</evidence>
<evidence type="ECO:0000256" key="9">
    <source>
        <dbReference type="RuleBase" id="RU003780"/>
    </source>
</evidence>
<comment type="caution">
    <text evidence="11">The sequence shown here is derived from an EMBL/GenBank/DDBJ whole genome shotgun (WGS) entry which is preliminary data.</text>
</comment>
<evidence type="ECO:0000256" key="8">
    <source>
        <dbReference type="PROSITE-ProRule" id="PRU10072"/>
    </source>
</evidence>
<dbReference type="InterPro" id="IPR036895">
    <property type="entry name" value="Uracil-DNA_glycosylase-like_sf"/>
</dbReference>
<comment type="subcellular location">
    <subcellularLocation>
        <location evidence="7">Mitochondrion</location>
    </subcellularLocation>
    <subcellularLocation>
        <location evidence="7">Nucleus</location>
    </subcellularLocation>
</comment>
<dbReference type="NCBIfam" id="NF003588">
    <property type="entry name" value="PRK05254.1-1"/>
    <property type="match status" value="1"/>
</dbReference>
<dbReference type="GO" id="GO:0005739">
    <property type="term" value="C:mitochondrion"/>
    <property type="evidence" value="ECO:0007669"/>
    <property type="project" value="UniProtKB-SubCell"/>
</dbReference>
<keyword evidence="4 7" id="KW-0227">DNA damage</keyword>
<feature type="domain" description="Uracil-DNA glycosylase-like" evidence="10">
    <location>
        <begin position="129"/>
        <end position="289"/>
    </location>
</feature>
<dbReference type="NCBIfam" id="TIGR00628">
    <property type="entry name" value="ung"/>
    <property type="match status" value="1"/>
</dbReference>
<dbReference type="InterPro" id="IPR005122">
    <property type="entry name" value="Uracil-DNA_glycosylase-like"/>
</dbReference>
<dbReference type="GO" id="GO:0005634">
    <property type="term" value="C:nucleus"/>
    <property type="evidence" value="ECO:0007669"/>
    <property type="project" value="UniProtKB-SubCell"/>
</dbReference>
<dbReference type="InterPro" id="IPR002043">
    <property type="entry name" value="UDG_fam1"/>
</dbReference>
<keyword evidence="7" id="KW-0539">Nucleus</keyword>
<evidence type="ECO:0000313" key="11">
    <source>
        <dbReference type="EMBL" id="KAK9885140.1"/>
    </source>
</evidence>